<evidence type="ECO:0000259" key="2">
    <source>
        <dbReference type="PROSITE" id="PS51707"/>
    </source>
</evidence>
<dbReference type="Proteomes" id="UP000008817">
    <property type="component" value="Chromosome"/>
</dbReference>
<name>B3Q0Q3_RHIE6</name>
<evidence type="ECO:0000256" key="1">
    <source>
        <dbReference type="PIRSR" id="PIRSR016487-1"/>
    </source>
</evidence>
<dbReference type="InterPro" id="IPR012042">
    <property type="entry name" value="NeuTTM/CthTTM-like"/>
</dbReference>
<accession>B3Q0Q3</accession>
<dbReference type="PANTHER" id="PTHR40114">
    <property type="entry name" value="SLR0698 PROTEIN"/>
    <property type="match status" value="1"/>
</dbReference>
<dbReference type="KEGG" id="rec:RHECIAT_CH0003907"/>
<dbReference type="SUPFAM" id="SSF55154">
    <property type="entry name" value="CYTH-like phosphatases"/>
    <property type="match status" value="1"/>
</dbReference>
<dbReference type="EMBL" id="CP001074">
    <property type="protein sequence ID" value="ACE92844.1"/>
    <property type="molecule type" value="Genomic_DNA"/>
</dbReference>
<protein>
    <submittedName>
        <fullName evidence="3">Putative adenylate cyclase protein</fullName>
    </submittedName>
</protein>
<dbReference type="CDD" id="cd07891">
    <property type="entry name" value="CYTH-like_CthTTM-like_1"/>
    <property type="match status" value="1"/>
</dbReference>
<feature type="active site" description="Proton acceptor" evidence="1">
    <location>
        <position position="54"/>
    </location>
</feature>
<feature type="domain" description="CYTH" evidence="2">
    <location>
        <begin position="26"/>
        <end position="173"/>
    </location>
</feature>
<reference evidence="3 4" key="1">
    <citation type="submission" date="2008-04" db="EMBL/GenBank/DDBJ databases">
        <title>Genome diversity and DNA divergence of Rhizobium etli.</title>
        <authorList>
            <person name="Gonzalez V."/>
            <person name="Acosta J.L."/>
            <person name="Santamaria R.I."/>
            <person name="Bustos P."/>
            <person name="Hernandez-Gonzalez I.L."/>
            <person name="Fernandez J.L."/>
            <person name="Diaz R."/>
            <person name="Flores M."/>
            <person name="Mora J."/>
            <person name="Palacios R."/>
            <person name="Davila G."/>
        </authorList>
    </citation>
    <scope>NUCLEOTIDE SEQUENCE [LARGE SCALE GENOMIC DNA]</scope>
    <source>
        <strain evidence="3 4">CIAT 652</strain>
    </source>
</reference>
<dbReference type="eggNOG" id="COG2954">
    <property type="taxonomic scope" value="Bacteria"/>
</dbReference>
<dbReference type="PROSITE" id="PS51707">
    <property type="entry name" value="CYTH"/>
    <property type="match status" value="1"/>
</dbReference>
<dbReference type="Pfam" id="PF01928">
    <property type="entry name" value="CYTH"/>
    <property type="match status" value="1"/>
</dbReference>
<dbReference type="PIRSF" id="PIRSF016487">
    <property type="entry name" value="CYTH_UCP016487"/>
    <property type="match status" value="1"/>
</dbReference>
<dbReference type="InterPro" id="IPR023577">
    <property type="entry name" value="CYTH_domain"/>
</dbReference>
<evidence type="ECO:0000313" key="4">
    <source>
        <dbReference type="Proteomes" id="UP000008817"/>
    </source>
</evidence>
<sequence>MLRWVGNAWELFYRAVIVTKGSLIMAKEIERKFLVRADGWRSAVETKSVLRQGYIASMDDRSVRVRTLDGRNAKLTVKIGRSAITRDEFEYDIPIADAEELLQNAIGVVIEKTRYRVPHQGFIWEVDVFAGEHRGLVIAEVEMTSETDDPALPSWLGREVTGDFRYSNQALATEYGHHRHGLSHTA</sequence>
<dbReference type="InterPro" id="IPR033469">
    <property type="entry name" value="CYTH-like_dom_sf"/>
</dbReference>
<gene>
    <name evidence="3" type="ordered locus">RHECIAT_CH0003907</name>
</gene>
<proteinExistence type="predicted"/>
<dbReference type="PANTHER" id="PTHR40114:SF1">
    <property type="entry name" value="SLR0698 PROTEIN"/>
    <property type="match status" value="1"/>
</dbReference>
<dbReference type="AlphaFoldDB" id="B3Q0Q3"/>
<dbReference type="HOGENOM" id="CLU_109545_1_1_5"/>
<evidence type="ECO:0000313" key="3">
    <source>
        <dbReference type="EMBL" id="ACE92844.1"/>
    </source>
</evidence>
<dbReference type="Gene3D" id="2.40.320.10">
    <property type="entry name" value="Hypothetical Protein Pfu-838710-001"/>
    <property type="match status" value="1"/>
</dbReference>
<dbReference type="SMART" id="SM01118">
    <property type="entry name" value="CYTH"/>
    <property type="match status" value="1"/>
</dbReference>
<organism evidence="3 4">
    <name type="scientific">Rhizobium etli (strain CIAT 652)</name>
    <dbReference type="NCBI Taxonomy" id="491916"/>
    <lineage>
        <taxon>Bacteria</taxon>
        <taxon>Pseudomonadati</taxon>
        <taxon>Pseudomonadota</taxon>
        <taxon>Alphaproteobacteria</taxon>
        <taxon>Hyphomicrobiales</taxon>
        <taxon>Rhizobiaceae</taxon>
        <taxon>Rhizobium/Agrobacterium group</taxon>
        <taxon>Rhizobium</taxon>
    </lineage>
</organism>